<keyword evidence="3" id="KW-1185">Reference proteome</keyword>
<reference evidence="3" key="1">
    <citation type="submission" date="2016-08" db="EMBL/GenBank/DDBJ databases">
        <title>Complete genome sequence of the organohalide-respiring Epsilonproteobacterium Sulfurospirillum halorespirans.</title>
        <authorList>
            <person name="Goris T."/>
            <person name="Zimmermann J."/>
            <person name="Schenz B."/>
            <person name="Lemos M."/>
            <person name="Hackermueller J."/>
            <person name="Diekert G."/>
        </authorList>
    </citation>
    <scope>NUCLEOTIDE SEQUENCE [LARGE SCALE GENOMIC DNA]</scope>
    <source>
        <strain>DSM 13726</strain>
        <strain evidence="3">PCE-M2</strain>
    </source>
</reference>
<keyword evidence="1" id="KW-0472">Membrane</keyword>
<proteinExistence type="predicted"/>
<protein>
    <submittedName>
        <fullName evidence="2">Membrane protein</fullName>
    </submittedName>
</protein>
<organism evidence="2 3">
    <name type="scientific">Sulfurospirillum halorespirans DSM 13726</name>
    <dbReference type="NCBI Taxonomy" id="1193502"/>
    <lineage>
        <taxon>Bacteria</taxon>
        <taxon>Pseudomonadati</taxon>
        <taxon>Campylobacterota</taxon>
        <taxon>Epsilonproteobacteria</taxon>
        <taxon>Campylobacterales</taxon>
        <taxon>Sulfurospirillaceae</taxon>
        <taxon>Sulfurospirillum</taxon>
    </lineage>
</organism>
<dbReference type="RefSeq" id="WP_069477491.1">
    <property type="nucleotide sequence ID" value="NZ_CP017111.1"/>
</dbReference>
<dbReference type="PATRIC" id="fig|1193502.14.peg.844"/>
<feature type="transmembrane region" description="Helical" evidence="1">
    <location>
        <begin position="20"/>
        <end position="35"/>
    </location>
</feature>
<keyword evidence="1" id="KW-1133">Transmembrane helix</keyword>
<feature type="transmembrane region" description="Helical" evidence="1">
    <location>
        <begin position="47"/>
        <end position="70"/>
    </location>
</feature>
<name>A0A1D7THZ7_9BACT</name>
<dbReference type="KEGG" id="shal:SHALO_0835"/>
<sequence>MFKESLLLFATDFKNSSKDLMPIIVVVIFFQIAFIKTVPENLVPTSLGLLTVALFIGCAITLGALCILWSHPIYCCIITWYFGVKVV</sequence>
<dbReference type="EMBL" id="CP017111">
    <property type="protein sequence ID" value="AOO64617.1"/>
    <property type="molecule type" value="Genomic_DNA"/>
</dbReference>
<dbReference type="AlphaFoldDB" id="A0A1D7THZ7"/>
<evidence type="ECO:0000256" key="1">
    <source>
        <dbReference type="SAM" id="Phobius"/>
    </source>
</evidence>
<dbReference type="STRING" id="1193502.SHALO_0835"/>
<dbReference type="Proteomes" id="UP000094609">
    <property type="component" value="Chromosome"/>
</dbReference>
<evidence type="ECO:0000313" key="2">
    <source>
        <dbReference type="EMBL" id="AOO64617.1"/>
    </source>
</evidence>
<keyword evidence="1" id="KW-0812">Transmembrane</keyword>
<gene>
    <name evidence="2" type="ORF">SHALO_0835</name>
</gene>
<evidence type="ECO:0000313" key="3">
    <source>
        <dbReference type="Proteomes" id="UP000094609"/>
    </source>
</evidence>
<accession>A0A1D7THZ7</accession>